<dbReference type="NCBIfam" id="TIGR04019">
    <property type="entry name" value="B_thiol_YtxJ"/>
    <property type="match status" value="1"/>
</dbReference>
<protein>
    <submittedName>
        <fullName evidence="1">Bacillithiol system redox-active protein YtxJ</fullName>
    </submittedName>
</protein>
<dbReference type="Pfam" id="PF11009">
    <property type="entry name" value="BrxC"/>
    <property type="match status" value="1"/>
</dbReference>
<keyword evidence="2" id="KW-1185">Reference proteome</keyword>
<accession>A0ABV3Q062</accession>
<comment type="caution">
    <text evidence="1">The sequence shown here is derived from an EMBL/GenBank/DDBJ whole genome shotgun (WGS) entry which is preliminary data.</text>
</comment>
<reference evidence="1 2" key="1">
    <citation type="journal article" date="1979" name="Int. J. Syst. Evol. Microbiol.">
        <title>Bacillus globisporus subsp. marinus subsp. nov.</title>
        <authorList>
            <person name="Liu H."/>
        </authorList>
    </citation>
    <scope>NUCLEOTIDE SEQUENCE [LARGE SCALE GENOMIC DNA]</scope>
    <source>
        <strain evidence="1 2">DSM 1297</strain>
    </source>
</reference>
<dbReference type="InterPro" id="IPR022551">
    <property type="entry name" value="BrxC"/>
</dbReference>
<dbReference type="Gene3D" id="3.40.30.10">
    <property type="entry name" value="Glutaredoxin"/>
    <property type="match status" value="1"/>
</dbReference>
<evidence type="ECO:0000313" key="2">
    <source>
        <dbReference type="Proteomes" id="UP001556040"/>
    </source>
</evidence>
<organism evidence="1 2">
    <name type="scientific">Jeotgalibacillus marinus</name>
    <dbReference type="NCBI Taxonomy" id="86667"/>
    <lineage>
        <taxon>Bacteria</taxon>
        <taxon>Bacillati</taxon>
        <taxon>Bacillota</taxon>
        <taxon>Bacilli</taxon>
        <taxon>Bacillales</taxon>
        <taxon>Caryophanaceae</taxon>
        <taxon>Jeotgalibacillus</taxon>
    </lineage>
</organism>
<dbReference type="InterPro" id="IPR036249">
    <property type="entry name" value="Thioredoxin-like_sf"/>
</dbReference>
<name>A0ABV3Q062_9BACL</name>
<dbReference type="SUPFAM" id="SSF52833">
    <property type="entry name" value="Thioredoxin-like"/>
    <property type="match status" value="1"/>
</dbReference>
<sequence length="107" mass="12690">MMKKIEQVDQFDQLLTKGDPFFFFKHSLTCPISASAYKEFSQFAKNNEEVETYYLAVQESRELSSRIAEQHGVRHESPQVFFFKEGKPIWHTSHNKIKEQTLKEQME</sequence>
<gene>
    <name evidence="1" type="primary">ytxJ</name>
    <name evidence="1" type="ORF">AB1471_02715</name>
</gene>
<dbReference type="Proteomes" id="UP001556040">
    <property type="component" value="Unassembled WGS sequence"/>
</dbReference>
<proteinExistence type="predicted"/>
<evidence type="ECO:0000313" key="1">
    <source>
        <dbReference type="EMBL" id="MEW9500710.1"/>
    </source>
</evidence>
<dbReference type="EMBL" id="JBFMIA010000001">
    <property type="protein sequence ID" value="MEW9500710.1"/>
    <property type="molecule type" value="Genomic_DNA"/>
</dbReference>